<dbReference type="RefSeq" id="WP_061836120.1">
    <property type="nucleotide sequence ID" value="NZ_LUKE01000003.1"/>
</dbReference>
<accession>A0A150WKQ8</accession>
<dbReference type="PANTHER" id="PTHR11941:SF54">
    <property type="entry name" value="ENOYL-COA HYDRATASE, MITOCHONDRIAL"/>
    <property type="match status" value="1"/>
</dbReference>
<dbReference type="GO" id="GO:0006635">
    <property type="term" value="P:fatty acid beta-oxidation"/>
    <property type="evidence" value="ECO:0007669"/>
    <property type="project" value="TreeGrafter"/>
</dbReference>
<dbReference type="GO" id="GO:0016836">
    <property type="term" value="F:hydro-lyase activity"/>
    <property type="evidence" value="ECO:0007669"/>
    <property type="project" value="UniProtKB-ARBA"/>
</dbReference>
<protein>
    <submittedName>
        <fullName evidence="4">Enoyl-CoA hydratase</fullName>
    </submittedName>
</protein>
<dbReference type="Gene3D" id="1.10.12.10">
    <property type="entry name" value="Lyase 2-enoyl-coa Hydratase, Chain A, domain 2"/>
    <property type="match status" value="1"/>
</dbReference>
<dbReference type="Proteomes" id="UP000075320">
    <property type="component" value="Unassembled WGS sequence"/>
</dbReference>
<gene>
    <name evidence="4" type="ORF">AZI86_14740</name>
</gene>
<evidence type="ECO:0000313" key="5">
    <source>
        <dbReference type="Proteomes" id="UP000075320"/>
    </source>
</evidence>
<organism evidence="4 5">
    <name type="scientific">Bdellovibrio bacteriovorus</name>
    <dbReference type="NCBI Taxonomy" id="959"/>
    <lineage>
        <taxon>Bacteria</taxon>
        <taxon>Pseudomonadati</taxon>
        <taxon>Bdellovibrionota</taxon>
        <taxon>Bdellovibrionia</taxon>
        <taxon>Bdellovibrionales</taxon>
        <taxon>Pseudobdellovibrionaceae</taxon>
        <taxon>Bdellovibrio</taxon>
    </lineage>
</organism>
<dbReference type="CDD" id="cd06558">
    <property type="entry name" value="crotonase-like"/>
    <property type="match status" value="1"/>
</dbReference>
<evidence type="ECO:0000313" key="4">
    <source>
        <dbReference type="EMBL" id="KYG64155.1"/>
    </source>
</evidence>
<name>A0A150WKQ8_BDEBC</name>
<dbReference type="PROSITE" id="PS00166">
    <property type="entry name" value="ENOYL_COA_HYDRATASE"/>
    <property type="match status" value="1"/>
</dbReference>
<reference evidence="4 5" key="1">
    <citation type="submission" date="2016-03" db="EMBL/GenBank/DDBJ databases">
        <authorList>
            <person name="Ploux O."/>
        </authorList>
    </citation>
    <scope>NUCLEOTIDE SEQUENCE [LARGE SCALE GENOMIC DNA]</scope>
    <source>
        <strain evidence="4 5">R0</strain>
    </source>
</reference>
<dbReference type="Gene3D" id="3.90.226.10">
    <property type="entry name" value="2-enoyl-CoA Hydratase, Chain A, domain 1"/>
    <property type="match status" value="1"/>
</dbReference>
<dbReference type="AlphaFoldDB" id="A0A150WKQ8"/>
<dbReference type="InterPro" id="IPR018376">
    <property type="entry name" value="Enoyl-CoA_hyd/isom_CS"/>
</dbReference>
<dbReference type="SUPFAM" id="SSF52096">
    <property type="entry name" value="ClpP/crotonase"/>
    <property type="match status" value="1"/>
</dbReference>
<dbReference type="InterPro" id="IPR001753">
    <property type="entry name" value="Enoyl-CoA_hydra/iso"/>
</dbReference>
<evidence type="ECO:0000256" key="3">
    <source>
        <dbReference type="RuleBase" id="RU003707"/>
    </source>
</evidence>
<dbReference type="FunFam" id="1.10.12.10:FF:000001">
    <property type="entry name" value="Probable enoyl-CoA hydratase, mitochondrial"/>
    <property type="match status" value="1"/>
</dbReference>
<comment type="caution">
    <text evidence="4">The sequence shown here is derived from an EMBL/GenBank/DDBJ whole genome shotgun (WGS) entry which is preliminary data.</text>
</comment>
<evidence type="ECO:0000256" key="2">
    <source>
        <dbReference type="ARBA" id="ARBA00023239"/>
    </source>
</evidence>
<dbReference type="FunFam" id="3.90.226.10:FF:000009">
    <property type="entry name" value="Carnitinyl-CoA dehydratase"/>
    <property type="match status" value="1"/>
</dbReference>
<dbReference type="InterPro" id="IPR014748">
    <property type="entry name" value="Enoyl-CoA_hydra_C"/>
</dbReference>
<dbReference type="InterPro" id="IPR029045">
    <property type="entry name" value="ClpP/crotonase-like_dom_sf"/>
</dbReference>
<dbReference type="OrthoDB" id="5290611at2"/>
<dbReference type="PANTHER" id="PTHR11941">
    <property type="entry name" value="ENOYL-COA HYDRATASE-RELATED"/>
    <property type="match status" value="1"/>
</dbReference>
<proteinExistence type="inferred from homology"/>
<dbReference type="Pfam" id="PF00378">
    <property type="entry name" value="ECH_1"/>
    <property type="match status" value="1"/>
</dbReference>
<evidence type="ECO:0000256" key="1">
    <source>
        <dbReference type="ARBA" id="ARBA00005254"/>
    </source>
</evidence>
<comment type="similarity">
    <text evidence="1 3">Belongs to the enoyl-CoA hydratase/isomerase family.</text>
</comment>
<keyword evidence="2" id="KW-0456">Lyase</keyword>
<sequence>MVSSYKTILLENKSQGVWVLTINRPEALNALNSTVLEEMGEALRQMGELPFDEARALIITGAGEKAFVAGADIKEINALDEDKAHSFAQRGQSIFHELTLLKIPVIAAVNGFALGGGCELALGCDFIYAAENAKFGLPEVSLGLIPGFGGTVRLARAVGQRRARELTYTGNMITAQEAHTMGLVNKVLPAAELMPAVLKTVETILAKAPIAVGASKKSINQAWDMDVEAAQKNEAGIFAELFNSEDVKEGTSAFIEKRKAQFKGI</sequence>
<keyword evidence="5" id="KW-1185">Reference proteome</keyword>
<dbReference type="EMBL" id="LUKE01000003">
    <property type="protein sequence ID" value="KYG64155.1"/>
    <property type="molecule type" value="Genomic_DNA"/>
</dbReference>